<evidence type="ECO:0000259" key="6">
    <source>
        <dbReference type="PROSITE" id="PS50110"/>
    </source>
</evidence>
<feature type="domain" description="HTH luxR-type" evidence="5">
    <location>
        <begin position="143"/>
        <end position="208"/>
    </location>
</feature>
<dbReference type="PROSITE" id="PS50043">
    <property type="entry name" value="HTH_LUXR_2"/>
    <property type="match status" value="1"/>
</dbReference>
<evidence type="ECO:0000256" key="1">
    <source>
        <dbReference type="ARBA" id="ARBA00023015"/>
    </source>
</evidence>
<evidence type="ECO:0000259" key="5">
    <source>
        <dbReference type="PROSITE" id="PS50043"/>
    </source>
</evidence>
<evidence type="ECO:0000256" key="3">
    <source>
        <dbReference type="ARBA" id="ARBA00023163"/>
    </source>
</evidence>
<dbReference type="PANTHER" id="PTHR43214">
    <property type="entry name" value="TWO-COMPONENT RESPONSE REGULATOR"/>
    <property type="match status" value="1"/>
</dbReference>
<organism evidence="7 8">
    <name type="scientific">Actinomadura graeca</name>
    <dbReference type="NCBI Taxonomy" id="2750812"/>
    <lineage>
        <taxon>Bacteria</taxon>
        <taxon>Bacillati</taxon>
        <taxon>Actinomycetota</taxon>
        <taxon>Actinomycetes</taxon>
        <taxon>Streptosporangiales</taxon>
        <taxon>Thermomonosporaceae</taxon>
        <taxon>Actinomadura</taxon>
    </lineage>
</organism>
<gene>
    <name evidence="7" type="ORF">AGRA3207_003466</name>
</gene>
<feature type="modified residue" description="4-aspartylphosphate" evidence="4">
    <location>
        <position position="62"/>
    </location>
</feature>
<dbReference type="RefSeq" id="WP_231335712.1">
    <property type="nucleotide sequence ID" value="NZ_CP059572.1"/>
</dbReference>
<keyword evidence="4" id="KW-0597">Phosphoprotein</keyword>
<keyword evidence="2" id="KW-0238">DNA-binding</keyword>
<dbReference type="InterPro" id="IPR001789">
    <property type="entry name" value="Sig_transdc_resp-reg_receiver"/>
</dbReference>
<dbReference type="PANTHER" id="PTHR43214:SF24">
    <property type="entry name" value="TRANSCRIPTIONAL REGULATORY PROTEIN NARL-RELATED"/>
    <property type="match status" value="1"/>
</dbReference>
<accession>A0ABX8QUG3</accession>
<protein>
    <submittedName>
        <fullName evidence="7">Response regulator transcription factor</fullName>
    </submittedName>
</protein>
<dbReference type="EMBL" id="CP059572">
    <property type="protein sequence ID" value="QXJ22465.1"/>
    <property type="molecule type" value="Genomic_DNA"/>
</dbReference>
<evidence type="ECO:0000313" key="7">
    <source>
        <dbReference type="EMBL" id="QXJ22465.1"/>
    </source>
</evidence>
<dbReference type="SMART" id="SM00448">
    <property type="entry name" value="REC"/>
    <property type="match status" value="1"/>
</dbReference>
<name>A0ABX8QUG3_9ACTN</name>
<dbReference type="SUPFAM" id="SSF46894">
    <property type="entry name" value="C-terminal effector domain of the bipartite response regulators"/>
    <property type="match status" value="1"/>
</dbReference>
<dbReference type="Proteomes" id="UP001049518">
    <property type="component" value="Chromosome"/>
</dbReference>
<dbReference type="Gene3D" id="3.40.50.2300">
    <property type="match status" value="1"/>
</dbReference>
<feature type="domain" description="Response regulatory" evidence="6">
    <location>
        <begin position="11"/>
        <end position="124"/>
    </location>
</feature>
<keyword evidence="1" id="KW-0805">Transcription regulation</keyword>
<dbReference type="InterPro" id="IPR016032">
    <property type="entry name" value="Sig_transdc_resp-reg_C-effctor"/>
</dbReference>
<proteinExistence type="predicted"/>
<dbReference type="PROSITE" id="PS50110">
    <property type="entry name" value="RESPONSE_REGULATORY"/>
    <property type="match status" value="1"/>
</dbReference>
<keyword evidence="8" id="KW-1185">Reference proteome</keyword>
<dbReference type="InterPro" id="IPR039420">
    <property type="entry name" value="WalR-like"/>
</dbReference>
<sequence length="210" mass="22792">MKKSGLREALRLLVVDSHPIVYAGVSSAAATTQWLMVVGYVRTGQEAVTAVKSHRPDAVLLDLRLPDPLAVKVIQDVRANAPGIKVIIFCARARVDAAVVDSADGLVPKDADPAYLLEVLDRVARGEDVARTAPAKDRTALVRDLRKHGLTDREFEILRRVAMGETNAEIARVTGLASNTVKTYFQRTLEKLGARNRVEAVVHAAEIGLL</sequence>
<reference evidence="7" key="1">
    <citation type="submission" date="2020-07" db="EMBL/GenBank/DDBJ databases">
        <authorList>
            <person name="Tarantini F.S."/>
            <person name="Hong K.W."/>
            <person name="Chan K.G."/>
        </authorList>
    </citation>
    <scope>NUCLEOTIDE SEQUENCE</scope>
    <source>
        <strain evidence="7">32-07</strain>
    </source>
</reference>
<dbReference type="PROSITE" id="PS00622">
    <property type="entry name" value="HTH_LUXR_1"/>
    <property type="match status" value="1"/>
</dbReference>
<evidence type="ECO:0000256" key="4">
    <source>
        <dbReference type="PROSITE-ProRule" id="PRU00169"/>
    </source>
</evidence>
<dbReference type="InterPro" id="IPR000792">
    <property type="entry name" value="Tscrpt_reg_LuxR_C"/>
</dbReference>
<dbReference type="Pfam" id="PF00196">
    <property type="entry name" value="GerE"/>
    <property type="match status" value="1"/>
</dbReference>
<evidence type="ECO:0000313" key="8">
    <source>
        <dbReference type="Proteomes" id="UP001049518"/>
    </source>
</evidence>
<dbReference type="PRINTS" id="PR00038">
    <property type="entry name" value="HTHLUXR"/>
</dbReference>
<dbReference type="SUPFAM" id="SSF52172">
    <property type="entry name" value="CheY-like"/>
    <property type="match status" value="1"/>
</dbReference>
<keyword evidence="3" id="KW-0804">Transcription</keyword>
<dbReference type="CDD" id="cd06170">
    <property type="entry name" value="LuxR_C_like"/>
    <property type="match status" value="1"/>
</dbReference>
<dbReference type="Pfam" id="PF00072">
    <property type="entry name" value="Response_reg"/>
    <property type="match status" value="1"/>
</dbReference>
<evidence type="ECO:0000256" key="2">
    <source>
        <dbReference type="ARBA" id="ARBA00023125"/>
    </source>
</evidence>
<dbReference type="InterPro" id="IPR011006">
    <property type="entry name" value="CheY-like_superfamily"/>
</dbReference>
<dbReference type="SMART" id="SM00421">
    <property type="entry name" value="HTH_LUXR"/>
    <property type="match status" value="1"/>
</dbReference>